<keyword evidence="1" id="KW-1133">Transmembrane helix</keyword>
<proteinExistence type="predicted"/>
<organism evidence="2 3">
    <name type="scientific">Symmachiella macrocystis</name>
    <dbReference type="NCBI Taxonomy" id="2527985"/>
    <lineage>
        <taxon>Bacteria</taxon>
        <taxon>Pseudomonadati</taxon>
        <taxon>Planctomycetota</taxon>
        <taxon>Planctomycetia</taxon>
        <taxon>Planctomycetales</taxon>
        <taxon>Planctomycetaceae</taxon>
        <taxon>Symmachiella</taxon>
    </lineage>
</organism>
<sequence>MLRPTFALMNRSLRLDVRRRRFHLLRLIVVSVLFVLLLMVQGRSWSFAAPGLSFFRTIAWLNISLIAISGIGFFASSITEEKEEMTLELFIIAGIGPLAIMIGKGVNRLTAALSVLVVQIPFTMIAVTLGGVKARQILAAYVALAAFLFLVANIGLFYSVICRRTGQAMAYTVITIGLLLNGSALIGKFMTALIARGYLTSNGTIAQSAATLSQILHDSSITTRIDDILQTAFKSPAIGFQVQSNLAAGVGLFIAAWLLFGWFNAGVSHSAPSRGWVSRPDRWLRFLVPGRPWKNALAWKDFHFLTGGMTLIIVRLLLIPLLTMGIYLSQLVANTWGNWWDLNMQNLVGVSLVVLAAELLVQSSRIFHEEVKWKTLGNIALLPQPIGVSARDKLRGCLLGCIPAILWLSIGIAGTHDEILRSLNGLSEGMWFLCGLAEFVLFMHITAYLSLVVRWGALPLALVVFASYVAVSMSCFVAMLAGLLISGSETGSVAMAAYNTIAATIVTGLLYAAIGRRLEAAQGL</sequence>
<feature type="transmembrane region" description="Helical" evidence="1">
    <location>
        <begin position="85"/>
        <end position="103"/>
    </location>
</feature>
<feature type="transmembrane region" description="Helical" evidence="1">
    <location>
        <begin position="58"/>
        <end position="78"/>
    </location>
</feature>
<protein>
    <recommendedName>
        <fullName evidence="4">ABC-2 family transporter protein</fullName>
    </recommendedName>
</protein>
<keyword evidence="3" id="KW-1185">Reference proteome</keyword>
<evidence type="ECO:0000256" key="1">
    <source>
        <dbReference type="SAM" id="Phobius"/>
    </source>
</evidence>
<keyword evidence="1" id="KW-0812">Transmembrane</keyword>
<feature type="transmembrane region" description="Helical" evidence="1">
    <location>
        <begin position="396"/>
        <end position="415"/>
    </location>
</feature>
<keyword evidence="1" id="KW-0472">Membrane</keyword>
<gene>
    <name evidence="2" type="ORF">CA54_37110</name>
</gene>
<evidence type="ECO:0000313" key="3">
    <source>
        <dbReference type="Proteomes" id="UP000320735"/>
    </source>
</evidence>
<reference evidence="2 3" key="1">
    <citation type="submission" date="2019-02" db="EMBL/GenBank/DDBJ databases">
        <title>Deep-cultivation of Planctomycetes and their phenomic and genomic characterization uncovers novel biology.</title>
        <authorList>
            <person name="Wiegand S."/>
            <person name="Jogler M."/>
            <person name="Boedeker C."/>
            <person name="Pinto D."/>
            <person name="Vollmers J."/>
            <person name="Rivas-Marin E."/>
            <person name="Kohn T."/>
            <person name="Peeters S.H."/>
            <person name="Heuer A."/>
            <person name="Rast P."/>
            <person name="Oberbeckmann S."/>
            <person name="Bunk B."/>
            <person name="Jeske O."/>
            <person name="Meyerdierks A."/>
            <person name="Storesund J.E."/>
            <person name="Kallscheuer N."/>
            <person name="Luecker S."/>
            <person name="Lage O.M."/>
            <person name="Pohl T."/>
            <person name="Merkel B.J."/>
            <person name="Hornburger P."/>
            <person name="Mueller R.-W."/>
            <person name="Bruemmer F."/>
            <person name="Labrenz M."/>
            <person name="Spormann A.M."/>
            <person name="Op Den Camp H."/>
            <person name="Overmann J."/>
            <person name="Amann R."/>
            <person name="Jetten M.S.M."/>
            <person name="Mascher T."/>
            <person name="Medema M.H."/>
            <person name="Devos D.P."/>
            <person name="Kaster A.-K."/>
            <person name="Ovreas L."/>
            <person name="Rohde M."/>
            <person name="Galperin M.Y."/>
            <person name="Jogler C."/>
        </authorList>
    </citation>
    <scope>NUCLEOTIDE SEQUENCE [LARGE SCALE GENOMIC DNA]</scope>
    <source>
        <strain evidence="2 3">CA54</strain>
    </source>
</reference>
<feature type="transmembrane region" description="Helical" evidence="1">
    <location>
        <begin position="109"/>
        <end position="131"/>
    </location>
</feature>
<comment type="caution">
    <text evidence="2">The sequence shown here is derived from an EMBL/GenBank/DDBJ whole genome shotgun (WGS) entry which is preliminary data.</text>
</comment>
<feature type="transmembrane region" description="Helical" evidence="1">
    <location>
        <begin position="138"/>
        <end position="161"/>
    </location>
</feature>
<feature type="transmembrane region" description="Helical" evidence="1">
    <location>
        <begin position="304"/>
        <end position="327"/>
    </location>
</feature>
<evidence type="ECO:0000313" key="2">
    <source>
        <dbReference type="EMBL" id="TWU14841.1"/>
    </source>
</evidence>
<dbReference type="Proteomes" id="UP000320735">
    <property type="component" value="Unassembled WGS sequence"/>
</dbReference>
<dbReference type="OrthoDB" id="240327at2"/>
<dbReference type="EMBL" id="SJPP01000001">
    <property type="protein sequence ID" value="TWU14841.1"/>
    <property type="molecule type" value="Genomic_DNA"/>
</dbReference>
<dbReference type="AlphaFoldDB" id="A0A5C6BTP0"/>
<feature type="transmembrane region" description="Helical" evidence="1">
    <location>
        <begin position="430"/>
        <end position="453"/>
    </location>
</feature>
<feature type="transmembrane region" description="Helical" evidence="1">
    <location>
        <begin position="460"/>
        <end position="485"/>
    </location>
</feature>
<dbReference type="RefSeq" id="WP_146372101.1">
    <property type="nucleotide sequence ID" value="NZ_SJPP01000001.1"/>
</dbReference>
<feature type="transmembrane region" description="Helical" evidence="1">
    <location>
        <begin position="167"/>
        <end position="186"/>
    </location>
</feature>
<accession>A0A5C6BTP0</accession>
<name>A0A5C6BTP0_9PLAN</name>
<feature type="transmembrane region" description="Helical" evidence="1">
    <location>
        <begin position="491"/>
        <end position="514"/>
    </location>
</feature>
<evidence type="ECO:0008006" key="4">
    <source>
        <dbReference type="Google" id="ProtNLM"/>
    </source>
</evidence>